<dbReference type="NCBIfam" id="TIGR03573">
    <property type="entry name" value="WbuX"/>
    <property type="match status" value="1"/>
</dbReference>
<evidence type="ECO:0000313" key="2">
    <source>
        <dbReference type="Proteomes" id="UP000002030"/>
    </source>
</evidence>
<dbReference type="RefSeq" id="WP_012869425.1">
    <property type="nucleotide sequence ID" value="NC_013522.1"/>
</dbReference>
<dbReference type="EnsemblBacteria" id="ACZ18909">
    <property type="protein sequence ID" value="ACZ18909"/>
    <property type="gene ID" value="Taci_0673"/>
</dbReference>
<dbReference type="AlphaFoldDB" id="D1B9F6"/>
<dbReference type="EMBL" id="CP001818">
    <property type="protein sequence ID" value="ACZ18909.1"/>
    <property type="molecule type" value="Genomic_DNA"/>
</dbReference>
<dbReference type="CDD" id="cd01996">
    <property type="entry name" value="AANH_WbpG-like"/>
    <property type="match status" value="1"/>
</dbReference>
<dbReference type="Gene3D" id="3.40.50.620">
    <property type="entry name" value="HUPs"/>
    <property type="match status" value="1"/>
</dbReference>
<dbReference type="Proteomes" id="UP000002030">
    <property type="component" value="Chromosome"/>
</dbReference>
<proteinExistence type="predicted"/>
<dbReference type="STRING" id="525903.Taci_0673"/>
<dbReference type="InterPro" id="IPR020022">
    <property type="entry name" value="N-acetyl_sugar_amidoTrfase"/>
</dbReference>
<dbReference type="InterPro" id="IPR014729">
    <property type="entry name" value="Rossmann-like_a/b/a_fold"/>
</dbReference>
<dbReference type="OrthoDB" id="702at2"/>
<accession>D1B9F6</accession>
<name>D1B9F6_THEAS</name>
<evidence type="ECO:0000313" key="1">
    <source>
        <dbReference type="EMBL" id="ACZ18909.1"/>
    </source>
</evidence>
<keyword evidence="2" id="KW-1185">Reference proteome</keyword>
<gene>
    <name evidence="1" type="ordered locus">Taci_0673</name>
</gene>
<dbReference type="SUPFAM" id="SSF52402">
    <property type="entry name" value="Adenine nucleotide alpha hydrolases-like"/>
    <property type="match status" value="1"/>
</dbReference>
<dbReference type="eggNOG" id="COG0175">
    <property type="taxonomic scope" value="Bacteria"/>
</dbReference>
<sequence>MEELQRCSRCVLPITWETVYFDEEGVCNICRNWDVKQKEIDWKARDRELREIFNEVKGRNLPYDCIVPFSGGKDSTFTLWAIVREYGLKPLVVSFDHWFYRPNMLENRKRTFRRLGVDVMTFTPNWKIVRRLMLESLIRKGDFCWHCHAGVFAFPMHMAVKFKVPLVIWGEGGGEYEAYFRFADLEETDEWKFNRRIVLGMRAEDMAGFIGVEARDLMPYAYPSRQELDEVGVKSLPLGKYRPWDVKKHVEIIKRELGWQEDEIESGFPGPTYEKIECMFTGVRDYIKYLKRGFSRITHLTTLDIRHGRMTREEALEHIKRYEERKPKSLEVFLEYIGITEEEFNEIVARHLISPALPKDPSSIPEGDKLRDQESWFRDSDDLNYRGKVW</sequence>
<protein>
    <submittedName>
        <fullName evidence="1">LPS biosynthesis protein</fullName>
    </submittedName>
</protein>
<dbReference type="KEGG" id="tai:Taci_0673"/>
<reference evidence="1 2" key="1">
    <citation type="journal article" date="2009" name="Stand. Genomic Sci.">
        <title>Complete genome sequence of Thermanaerovibrio acidaminovorans type strain (Su883).</title>
        <authorList>
            <person name="Chovatia M."/>
            <person name="Sikorski J."/>
            <person name="Schroder M."/>
            <person name="Lapidus A."/>
            <person name="Nolan M."/>
            <person name="Tice H."/>
            <person name="Glavina Del Rio T."/>
            <person name="Copeland A."/>
            <person name="Cheng J.F."/>
            <person name="Lucas S."/>
            <person name="Chen F."/>
            <person name="Bruce D."/>
            <person name="Goodwin L."/>
            <person name="Pitluck S."/>
            <person name="Ivanova N."/>
            <person name="Mavromatis K."/>
            <person name="Ovchinnikova G."/>
            <person name="Pati A."/>
            <person name="Chen A."/>
            <person name="Palaniappan K."/>
            <person name="Land M."/>
            <person name="Hauser L."/>
            <person name="Chang Y.J."/>
            <person name="Jeffries C.D."/>
            <person name="Chain P."/>
            <person name="Saunders E."/>
            <person name="Detter J.C."/>
            <person name="Brettin T."/>
            <person name="Rohde M."/>
            <person name="Goker M."/>
            <person name="Spring S."/>
            <person name="Bristow J."/>
            <person name="Markowitz V."/>
            <person name="Hugenholtz P."/>
            <person name="Kyrpides N.C."/>
            <person name="Klenk H.P."/>
            <person name="Eisen J.A."/>
        </authorList>
    </citation>
    <scope>NUCLEOTIDE SEQUENCE [LARGE SCALE GENOMIC DNA]</scope>
    <source>
        <strain evidence="2">ATCC 49978 / DSM 6589 / Su883</strain>
    </source>
</reference>
<organism evidence="1 2">
    <name type="scientific">Thermanaerovibrio acidaminovorans (strain ATCC 49978 / DSM 6589 / Su883)</name>
    <name type="common">Selenomonas acidaminovorans</name>
    <dbReference type="NCBI Taxonomy" id="525903"/>
    <lineage>
        <taxon>Bacteria</taxon>
        <taxon>Thermotogati</taxon>
        <taxon>Synergistota</taxon>
        <taxon>Synergistia</taxon>
        <taxon>Synergistales</taxon>
        <taxon>Synergistaceae</taxon>
        <taxon>Thermanaerovibrio</taxon>
    </lineage>
</organism>
<dbReference type="HOGENOM" id="CLU_056004_1_0_0"/>